<keyword evidence="2" id="KW-1185">Reference proteome</keyword>
<sequence length="64" mass="7590">MKNNENNWKNNIPLFVLVLERSCVTPWRSTWWSSILDSRCSWSAVILVEWLPATEKQTKNKKLV</sequence>
<gene>
    <name evidence="1" type="ORF">TBRA_LOCUS177</name>
</gene>
<evidence type="ECO:0000313" key="1">
    <source>
        <dbReference type="EMBL" id="CAB0027947.1"/>
    </source>
</evidence>
<dbReference type="AlphaFoldDB" id="A0A6H5HW81"/>
<reference evidence="1 2" key="1">
    <citation type="submission" date="2020-02" db="EMBL/GenBank/DDBJ databases">
        <authorList>
            <person name="Ferguson B K."/>
        </authorList>
    </citation>
    <scope>NUCLEOTIDE SEQUENCE [LARGE SCALE GENOMIC DNA]</scope>
</reference>
<protein>
    <submittedName>
        <fullName evidence="1">Uncharacterized protein</fullName>
    </submittedName>
</protein>
<proteinExistence type="predicted"/>
<accession>A0A6H5HW81</accession>
<dbReference type="EMBL" id="CADCXV010000033">
    <property type="protein sequence ID" value="CAB0027947.1"/>
    <property type="molecule type" value="Genomic_DNA"/>
</dbReference>
<name>A0A6H5HW81_9HYME</name>
<organism evidence="1 2">
    <name type="scientific">Trichogramma brassicae</name>
    <dbReference type="NCBI Taxonomy" id="86971"/>
    <lineage>
        <taxon>Eukaryota</taxon>
        <taxon>Metazoa</taxon>
        <taxon>Ecdysozoa</taxon>
        <taxon>Arthropoda</taxon>
        <taxon>Hexapoda</taxon>
        <taxon>Insecta</taxon>
        <taxon>Pterygota</taxon>
        <taxon>Neoptera</taxon>
        <taxon>Endopterygota</taxon>
        <taxon>Hymenoptera</taxon>
        <taxon>Apocrita</taxon>
        <taxon>Proctotrupomorpha</taxon>
        <taxon>Chalcidoidea</taxon>
        <taxon>Trichogrammatidae</taxon>
        <taxon>Trichogramma</taxon>
    </lineage>
</organism>
<dbReference type="Proteomes" id="UP000479190">
    <property type="component" value="Unassembled WGS sequence"/>
</dbReference>
<evidence type="ECO:0000313" key="2">
    <source>
        <dbReference type="Proteomes" id="UP000479190"/>
    </source>
</evidence>